<organism evidence="1 2">
    <name type="scientific">Aeromonas media</name>
    <dbReference type="NCBI Taxonomy" id="651"/>
    <lineage>
        <taxon>Bacteria</taxon>
        <taxon>Pseudomonadati</taxon>
        <taxon>Pseudomonadota</taxon>
        <taxon>Gammaproteobacteria</taxon>
        <taxon>Aeromonadales</taxon>
        <taxon>Aeromonadaceae</taxon>
        <taxon>Aeromonas</taxon>
    </lineage>
</organism>
<evidence type="ECO:0000313" key="1">
    <source>
        <dbReference type="EMBL" id="MCV3290641.1"/>
    </source>
</evidence>
<dbReference type="InterPro" id="IPR018755">
    <property type="entry name" value="Phage_Mu_Gp48"/>
</dbReference>
<sequence>MAHPVEQWGDALLQQMPRGRAWPRDADANLPKYVRGFAKRLQELELSADQLLLEMRPETTVQLLPEWEAYLGLPECNITNQSFEQRRAAVVEKYHRKGGLQTWMIEQIAAALGFTVKVYEQWPHHVLRDVNFPIYPASARFFLRVDVLGIPEDRFTVLDNVLTPLRGNAALILECVLNRLKIAGFYYDFNYEV</sequence>
<reference evidence="1" key="1">
    <citation type="submission" date="2022-01" db="EMBL/GenBank/DDBJ databases">
        <title>Comparison of Fish pathogen Aeromonas spp.</title>
        <authorList>
            <person name="Dubey S."/>
            <person name="Sorum H."/>
            <person name="Munangandu H.M."/>
        </authorList>
    </citation>
    <scope>NUCLEOTIDE SEQUENCE</scope>
    <source>
        <strain evidence="1">SD/21-15</strain>
    </source>
</reference>
<dbReference type="RefSeq" id="WP_263686422.1">
    <property type="nucleotide sequence ID" value="NZ_JAJVCY010000067.1"/>
</dbReference>
<dbReference type="EMBL" id="JAJVCY010000067">
    <property type="protein sequence ID" value="MCV3290641.1"/>
    <property type="molecule type" value="Genomic_DNA"/>
</dbReference>
<evidence type="ECO:0000313" key="2">
    <source>
        <dbReference type="Proteomes" id="UP001208651"/>
    </source>
</evidence>
<dbReference type="Pfam" id="PF10076">
    <property type="entry name" value="Phage_Mu_Gp48"/>
    <property type="match status" value="1"/>
</dbReference>
<dbReference type="AlphaFoldDB" id="A0AAW5RSG4"/>
<proteinExistence type="predicted"/>
<accession>A0AAW5RSG4</accession>
<dbReference type="Proteomes" id="UP001208651">
    <property type="component" value="Unassembled WGS sequence"/>
</dbReference>
<name>A0AAW5RSG4_AERME</name>
<protein>
    <submittedName>
        <fullName evidence="1">DUF2313 domain-containing protein</fullName>
    </submittedName>
</protein>
<comment type="caution">
    <text evidence="1">The sequence shown here is derived from an EMBL/GenBank/DDBJ whole genome shotgun (WGS) entry which is preliminary data.</text>
</comment>
<gene>
    <name evidence="1" type="ORF">LZT28_20840</name>
</gene>